<evidence type="ECO:0000313" key="2">
    <source>
        <dbReference type="Proteomes" id="UP000398619"/>
    </source>
</evidence>
<proteinExistence type="predicted"/>
<dbReference type="Proteomes" id="UP000398619">
    <property type="component" value="Unassembled WGS sequence"/>
</dbReference>
<dbReference type="EMBL" id="CABHNM010000048">
    <property type="protein sequence ID" value="VUX14965.1"/>
    <property type="molecule type" value="Genomic_DNA"/>
</dbReference>
<name>A0A564U659_9FIRM</name>
<organism evidence="1 2">
    <name type="scientific">Dorea longicatena</name>
    <dbReference type="NCBI Taxonomy" id="88431"/>
    <lineage>
        <taxon>Bacteria</taxon>
        <taxon>Bacillati</taxon>
        <taxon>Bacillota</taxon>
        <taxon>Clostridia</taxon>
        <taxon>Lachnospirales</taxon>
        <taxon>Lachnospiraceae</taxon>
        <taxon>Dorea</taxon>
    </lineage>
</organism>
<dbReference type="RefSeq" id="WP_144101056.1">
    <property type="nucleotide sequence ID" value="NZ_CABHNM010000048.1"/>
</dbReference>
<accession>A0A564U659</accession>
<dbReference type="SUPFAM" id="SSF63825">
    <property type="entry name" value="YWTD domain"/>
    <property type="match status" value="1"/>
</dbReference>
<dbReference type="Gene3D" id="2.120.10.30">
    <property type="entry name" value="TolB, C-terminal domain"/>
    <property type="match status" value="1"/>
</dbReference>
<protein>
    <recommendedName>
        <fullName evidence="3">6-bladed beta-propeller</fullName>
    </recommendedName>
</protein>
<dbReference type="AlphaFoldDB" id="A0A564U659"/>
<gene>
    <name evidence="1" type="ORF">DLSSTS7063_02107</name>
</gene>
<sequence>MKRRIFIIAIMGSLLFCLSGCQHKKSENYNIMLNSKSDVLPIYAENDKEISNKTSDLASLEDIDAGYSVEEWKSENEPNGIICLEDSMIISDKASDAIIQMDYSGNLIKKIGKTGNGEGEFLSPGAMKEYNHKIYVLDQGNNRVQIFDEQLNYVDKVDLINKKINDPDYVPQKMAVNEEGIYVTGMSLKEAVIDKYSNGDEEEIGANFIGSIASYQSEIYGINSMVRFYDKKNDSFGAVTTAPEWLLSVSGNKLKKVSELPYGFGITDFLIEDKKIICISGSGASVYSLGWNGEYKETLAIISELENEENPQIDENNQGEYFIVMPKAKKIYRIYKK</sequence>
<reference evidence="1 2" key="1">
    <citation type="submission" date="2019-07" db="EMBL/GenBank/DDBJ databases">
        <authorList>
            <person name="Hibberd C M."/>
            <person name="Gehrig L. J."/>
            <person name="Chang H.-W."/>
            <person name="Venkatesh S."/>
        </authorList>
    </citation>
    <scope>NUCLEOTIDE SEQUENCE [LARGE SCALE GENOMIC DNA]</scope>
    <source>
        <strain evidence="1">Dorea_longicatena_SSTS_Bg7063</strain>
    </source>
</reference>
<dbReference type="Pfam" id="PF17170">
    <property type="entry name" value="DUF5128"/>
    <property type="match status" value="1"/>
</dbReference>
<evidence type="ECO:0000313" key="1">
    <source>
        <dbReference type="EMBL" id="VUX14965.1"/>
    </source>
</evidence>
<evidence type="ECO:0008006" key="3">
    <source>
        <dbReference type="Google" id="ProtNLM"/>
    </source>
</evidence>
<dbReference type="InterPro" id="IPR011042">
    <property type="entry name" value="6-blade_b-propeller_TolB-like"/>
</dbReference>